<evidence type="ECO:0000256" key="7">
    <source>
        <dbReference type="ARBA" id="ARBA00023002"/>
    </source>
</evidence>
<evidence type="ECO:0000256" key="1">
    <source>
        <dbReference type="ARBA" id="ARBA00004141"/>
    </source>
</evidence>
<evidence type="ECO:0000256" key="2">
    <source>
        <dbReference type="ARBA" id="ARBA00009295"/>
    </source>
</evidence>
<feature type="transmembrane region" description="Helical" evidence="13">
    <location>
        <begin position="214"/>
        <end position="233"/>
    </location>
</feature>
<evidence type="ECO:0000256" key="4">
    <source>
        <dbReference type="ARBA" id="ARBA00022692"/>
    </source>
</evidence>
<evidence type="ECO:0000256" key="12">
    <source>
        <dbReference type="SAM" id="MobiDB-lite"/>
    </source>
</evidence>
<dbReference type="SMART" id="SM01117">
    <property type="entry name" value="Cyt-b5"/>
    <property type="match status" value="1"/>
</dbReference>
<dbReference type="GO" id="GO:0016020">
    <property type="term" value="C:membrane"/>
    <property type="evidence" value="ECO:0007669"/>
    <property type="project" value="UniProtKB-SubCell"/>
</dbReference>
<dbReference type="PRINTS" id="PR00363">
    <property type="entry name" value="CYTOCHROMEB5"/>
</dbReference>
<dbReference type="CDD" id="cd01060">
    <property type="entry name" value="Membrane-FADS-like"/>
    <property type="match status" value="1"/>
</dbReference>
<dbReference type="PRINTS" id="PR00075">
    <property type="entry name" value="FACDDSATRASE"/>
</dbReference>
<dbReference type="InterPro" id="IPR036400">
    <property type="entry name" value="Cyt_B5-like_heme/steroid_sf"/>
</dbReference>
<feature type="transmembrane region" description="Helical" evidence="13">
    <location>
        <begin position="186"/>
        <end position="208"/>
    </location>
</feature>
<organism evidence="15">
    <name type="scientific">Fonticula alba</name>
    <name type="common">Slime mold</name>
    <dbReference type="NCBI Taxonomy" id="691883"/>
    <lineage>
        <taxon>Eukaryota</taxon>
        <taxon>Rotosphaerida</taxon>
        <taxon>Fonticulaceae</taxon>
        <taxon>Fonticula</taxon>
    </lineage>
</organism>
<keyword evidence="4 13" id="KW-0812">Transmembrane</keyword>
<dbReference type="AlphaFoldDB" id="A0A058ZE54"/>
<keyword evidence="8" id="KW-0408">Iron</keyword>
<evidence type="ECO:0000313" key="15">
    <source>
        <dbReference type="EMBL" id="KCV72231.1"/>
    </source>
</evidence>
<evidence type="ECO:0000313" key="16">
    <source>
        <dbReference type="Proteomes" id="UP000030693"/>
    </source>
</evidence>
<dbReference type="STRING" id="691883.A0A058ZE54"/>
<evidence type="ECO:0000256" key="8">
    <source>
        <dbReference type="ARBA" id="ARBA00023004"/>
    </source>
</evidence>
<dbReference type="InterPro" id="IPR015876">
    <property type="entry name" value="Acyl-CoA_DS"/>
</dbReference>
<dbReference type="Pfam" id="PF00487">
    <property type="entry name" value="FA_desaturase"/>
    <property type="match status" value="1"/>
</dbReference>
<dbReference type="eggNOG" id="KOG0537">
    <property type="taxonomic scope" value="Eukaryota"/>
</dbReference>
<reference evidence="15" key="1">
    <citation type="submission" date="2013-04" db="EMBL/GenBank/DDBJ databases">
        <title>The Genome Sequence of Fonticula alba ATCC 38817.</title>
        <authorList>
            <consortium name="The Broad Institute Genomics Platform"/>
            <person name="Russ C."/>
            <person name="Cuomo C."/>
            <person name="Burger G."/>
            <person name="Gray M.W."/>
            <person name="Holland P.W.H."/>
            <person name="King N."/>
            <person name="Lang F.B.F."/>
            <person name="Roger A.J."/>
            <person name="Ruiz-Trillo I."/>
            <person name="Brown M."/>
            <person name="Walker B."/>
            <person name="Young S."/>
            <person name="Zeng Q."/>
            <person name="Gargeya S."/>
            <person name="Fitzgerald M."/>
            <person name="Haas B."/>
            <person name="Abouelleil A."/>
            <person name="Allen A.W."/>
            <person name="Alvarado L."/>
            <person name="Arachchi H.M."/>
            <person name="Berlin A.M."/>
            <person name="Chapman S.B."/>
            <person name="Gainer-Dewar J."/>
            <person name="Goldberg J."/>
            <person name="Griggs A."/>
            <person name="Gujja S."/>
            <person name="Hansen M."/>
            <person name="Howarth C."/>
            <person name="Imamovic A."/>
            <person name="Ireland A."/>
            <person name="Larimer J."/>
            <person name="McCowan C."/>
            <person name="Murphy C."/>
            <person name="Pearson M."/>
            <person name="Poon T.W."/>
            <person name="Priest M."/>
            <person name="Roberts A."/>
            <person name="Saif S."/>
            <person name="Shea T."/>
            <person name="Sisk P."/>
            <person name="Sykes S."/>
            <person name="Wortman J."/>
            <person name="Nusbaum C."/>
            <person name="Birren B."/>
        </authorList>
    </citation>
    <scope>NUCLEOTIDE SEQUENCE [LARGE SCALE GENOMIC DNA]</scope>
    <source>
        <strain evidence="15">ATCC 38817</strain>
    </source>
</reference>
<dbReference type="PANTHER" id="PTHR11351:SF31">
    <property type="entry name" value="DESATURASE 1, ISOFORM A-RELATED"/>
    <property type="match status" value="1"/>
</dbReference>
<keyword evidence="11" id="KW-0275">Fatty acid biosynthesis</keyword>
<keyword evidence="3" id="KW-0444">Lipid biosynthesis</keyword>
<keyword evidence="5" id="KW-0276">Fatty acid metabolism</keyword>
<dbReference type="PROSITE" id="PS50255">
    <property type="entry name" value="CYTOCHROME_B5_2"/>
    <property type="match status" value="1"/>
</dbReference>
<feature type="region of interest" description="Disordered" evidence="12">
    <location>
        <begin position="1"/>
        <end position="30"/>
    </location>
</feature>
<protein>
    <recommendedName>
        <fullName evidence="14">Cytochrome b5 heme-binding domain-containing protein</fullName>
    </recommendedName>
</protein>
<feature type="domain" description="Cytochrome b5 heme-binding" evidence="14">
    <location>
        <begin position="341"/>
        <end position="419"/>
    </location>
</feature>
<dbReference type="PIRSF" id="PIRSF000345">
    <property type="entry name" value="OLE1"/>
    <property type="match status" value="1"/>
</dbReference>
<dbReference type="InterPro" id="IPR001199">
    <property type="entry name" value="Cyt_B5-like_heme/steroid-bd"/>
</dbReference>
<evidence type="ECO:0000256" key="6">
    <source>
        <dbReference type="ARBA" id="ARBA00022989"/>
    </source>
</evidence>
<dbReference type="Pfam" id="PF00173">
    <property type="entry name" value="Cyt-b5"/>
    <property type="match status" value="1"/>
</dbReference>
<dbReference type="InterPro" id="IPR005804">
    <property type="entry name" value="FA_desaturase_dom"/>
</dbReference>
<keyword evidence="10 13" id="KW-0472">Membrane</keyword>
<dbReference type="EMBL" id="KB932202">
    <property type="protein sequence ID" value="KCV72231.1"/>
    <property type="molecule type" value="Genomic_DNA"/>
</dbReference>
<accession>A0A058ZE54</accession>
<evidence type="ECO:0000256" key="13">
    <source>
        <dbReference type="SAM" id="Phobius"/>
    </source>
</evidence>
<keyword evidence="9" id="KW-0443">Lipid metabolism</keyword>
<dbReference type="GO" id="GO:0006636">
    <property type="term" value="P:unsaturated fatty acid biosynthetic process"/>
    <property type="evidence" value="ECO:0007669"/>
    <property type="project" value="InterPro"/>
</dbReference>
<dbReference type="Proteomes" id="UP000030693">
    <property type="component" value="Unassembled WGS sequence"/>
</dbReference>
<gene>
    <name evidence="15" type="ORF">H696_01631</name>
</gene>
<dbReference type="OrthoDB" id="10260134at2759"/>
<evidence type="ECO:0000256" key="5">
    <source>
        <dbReference type="ARBA" id="ARBA00022832"/>
    </source>
</evidence>
<dbReference type="GeneID" id="20526356"/>
<name>A0A058ZE54_FONAL</name>
<evidence type="ECO:0000259" key="14">
    <source>
        <dbReference type="PROSITE" id="PS50255"/>
    </source>
</evidence>
<dbReference type="RefSeq" id="XP_009493809.1">
    <property type="nucleotide sequence ID" value="XM_009495534.1"/>
</dbReference>
<comment type="similarity">
    <text evidence="2">Belongs to the fatty acid desaturase type 1 family.</text>
</comment>
<dbReference type="Gene3D" id="3.10.120.10">
    <property type="entry name" value="Cytochrome b5-like heme/steroid binding domain"/>
    <property type="match status" value="1"/>
</dbReference>
<evidence type="ECO:0000256" key="9">
    <source>
        <dbReference type="ARBA" id="ARBA00023098"/>
    </source>
</evidence>
<dbReference type="InterPro" id="IPR009160">
    <property type="entry name" value="Acyl-CoA_deSatase_haem/ster-bd"/>
</dbReference>
<sequence>MAASKSFAAEQGASSVAPPPSKATPAGGSKAAASAKPATFVIDPLRAGLFAATAAGTLAAPYLGLAPDAHCKTLALAGGMYLLGHIGHYLGYHRMAAHRNVRVSTPLVKLLLLGFGAANAFEGPAIDWALRHRVHHAHANTEADPLNAKAGFVRSALLGPLGRTTPAPANVSVSDLEVDGMVALQLAMFPILSLAFGVLLPGLVAATWGDLIGGIFYAGIVRMVLFSLVNWFASALARTFGEAQLFGPNAGFDNLVANVLTFGENFLNFHHAHPDDHRAGALPGQLDLVSIIVWVLAALGLAVDIKQKPDAEILTQKLDALQAIYDQTRSEISWGVDPETLPLWTKATFDAEVRKGRQLMVIDAMVHDVADFFDKHPGGAEVLVDKVGKDTTIAFNGGVQRHSKAARNLLTQMRIARLAASDAEGLEQVVED</sequence>
<dbReference type="SUPFAM" id="SSF55856">
    <property type="entry name" value="Cytochrome b5-like heme/steroid binding domain"/>
    <property type="match status" value="1"/>
</dbReference>
<evidence type="ECO:0000256" key="3">
    <source>
        <dbReference type="ARBA" id="ARBA00022516"/>
    </source>
</evidence>
<comment type="subcellular location">
    <subcellularLocation>
        <location evidence="1">Membrane</location>
        <topology evidence="1">Multi-pass membrane protein</topology>
    </subcellularLocation>
</comment>
<dbReference type="GO" id="GO:0004768">
    <property type="term" value="F:stearoyl-CoA 9-desaturase activity"/>
    <property type="evidence" value="ECO:0007669"/>
    <property type="project" value="InterPro"/>
</dbReference>
<proteinExistence type="inferred from homology"/>
<dbReference type="eggNOG" id="KOG1600">
    <property type="taxonomic scope" value="Eukaryota"/>
</dbReference>
<keyword evidence="7" id="KW-0560">Oxidoreductase</keyword>
<evidence type="ECO:0000256" key="11">
    <source>
        <dbReference type="ARBA" id="ARBA00023160"/>
    </source>
</evidence>
<dbReference type="PANTHER" id="PTHR11351">
    <property type="entry name" value="ACYL-COA DESATURASE"/>
    <property type="match status" value="1"/>
</dbReference>
<keyword evidence="6 13" id="KW-1133">Transmembrane helix</keyword>
<dbReference type="OMA" id="KSQLNWG"/>
<evidence type="ECO:0000256" key="10">
    <source>
        <dbReference type="ARBA" id="ARBA00023136"/>
    </source>
</evidence>
<keyword evidence="16" id="KW-1185">Reference proteome</keyword>